<organism evidence="2 3">
    <name type="scientific">Candidatus Pullichristensenella excrementigallinarum</name>
    <dbReference type="NCBI Taxonomy" id="2840907"/>
    <lineage>
        <taxon>Bacteria</taxon>
        <taxon>Bacillati</taxon>
        <taxon>Bacillota</taxon>
        <taxon>Clostridia</taxon>
        <taxon>Candidatus Pullichristensenella</taxon>
    </lineage>
</organism>
<evidence type="ECO:0000313" key="2">
    <source>
        <dbReference type="EMBL" id="HIU34201.1"/>
    </source>
</evidence>
<feature type="transmembrane region" description="Helical" evidence="1">
    <location>
        <begin position="60"/>
        <end position="79"/>
    </location>
</feature>
<evidence type="ECO:0000313" key="3">
    <source>
        <dbReference type="Proteomes" id="UP000824072"/>
    </source>
</evidence>
<feature type="transmembrane region" description="Helical" evidence="1">
    <location>
        <begin position="170"/>
        <end position="191"/>
    </location>
</feature>
<comment type="caution">
    <text evidence="2">The sequence shown here is derived from an EMBL/GenBank/DDBJ whole genome shotgun (WGS) entry which is preliminary data.</text>
</comment>
<reference evidence="2" key="2">
    <citation type="journal article" date="2021" name="PeerJ">
        <title>Extensive microbial diversity within the chicken gut microbiome revealed by metagenomics and culture.</title>
        <authorList>
            <person name="Gilroy R."/>
            <person name="Ravi A."/>
            <person name="Getino M."/>
            <person name="Pursley I."/>
            <person name="Horton D.L."/>
            <person name="Alikhan N.F."/>
            <person name="Baker D."/>
            <person name="Gharbi K."/>
            <person name="Hall N."/>
            <person name="Watson M."/>
            <person name="Adriaenssens E.M."/>
            <person name="Foster-Nyarko E."/>
            <person name="Jarju S."/>
            <person name="Secka A."/>
            <person name="Antonio M."/>
            <person name="Oren A."/>
            <person name="Chaudhuri R.R."/>
            <person name="La Ragione R."/>
            <person name="Hildebrand F."/>
            <person name="Pallen M.J."/>
        </authorList>
    </citation>
    <scope>NUCLEOTIDE SEQUENCE</scope>
    <source>
        <strain evidence="2">ChiHcec3-11533</strain>
    </source>
</reference>
<protein>
    <submittedName>
        <fullName evidence="2">DUF1275 domain-containing protein</fullName>
    </submittedName>
</protein>
<dbReference type="AlphaFoldDB" id="A0A9D1ICP5"/>
<name>A0A9D1ICP5_9FIRM</name>
<dbReference type="InterPro" id="IPR010699">
    <property type="entry name" value="DUF1275"/>
</dbReference>
<dbReference type="EMBL" id="DVMU01000146">
    <property type="protein sequence ID" value="HIU34201.1"/>
    <property type="molecule type" value="Genomic_DNA"/>
</dbReference>
<keyword evidence="1" id="KW-0472">Membrane</keyword>
<feature type="transmembrane region" description="Helical" evidence="1">
    <location>
        <begin position="197"/>
        <end position="215"/>
    </location>
</feature>
<sequence length="219" mass="24526">MRRRSNSEMLAIGLLLSLTGGFLEAYTYMLRGSVFCNAQTSNLALMTLHLVQGNIRQGLYYPIPIVAFFLGTLLALQLRDRLINSRIHWESVLILIEAAILFLIGFVPLSAPNAIANVTISFICAMQYETFRVAGGLPYASTFITGNLRMTAEHFYQWTIRREHQARRMFFNYVGVIGIFAVGVALGAVTSSWGAKSIWVSSAVLLVVFGLMEFWKQED</sequence>
<dbReference type="PANTHER" id="PTHR37314:SF4">
    <property type="entry name" value="UPF0700 TRANSMEMBRANE PROTEIN YOAK"/>
    <property type="match status" value="1"/>
</dbReference>
<proteinExistence type="predicted"/>
<dbReference type="Pfam" id="PF06912">
    <property type="entry name" value="DUF1275"/>
    <property type="match status" value="1"/>
</dbReference>
<keyword evidence="1" id="KW-1133">Transmembrane helix</keyword>
<reference evidence="2" key="1">
    <citation type="submission" date="2020-10" db="EMBL/GenBank/DDBJ databases">
        <authorList>
            <person name="Gilroy R."/>
        </authorList>
    </citation>
    <scope>NUCLEOTIDE SEQUENCE</scope>
    <source>
        <strain evidence="2">ChiHcec3-11533</strain>
    </source>
</reference>
<gene>
    <name evidence="2" type="ORF">IAB02_06520</name>
</gene>
<accession>A0A9D1ICP5</accession>
<dbReference type="Proteomes" id="UP000824072">
    <property type="component" value="Unassembled WGS sequence"/>
</dbReference>
<dbReference type="PANTHER" id="PTHR37314">
    <property type="entry name" value="SLR0142 PROTEIN"/>
    <property type="match status" value="1"/>
</dbReference>
<keyword evidence="1" id="KW-0812">Transmembrane</keyword>
<evidence type="ECO:0000256" key="1">
    <source>
        <dbReference type="SAM" id="Phobius"/>
    </source>
</evidence>
<feature type="transmembrane region" description="Helical" evidence="1">
    <location>
        <begin position="91"/>
        <end position="111"/>
    </location>
</feature>
<feature type="transmembrane region" description="Helical" evidence="1">
    <location>
        <begin position="131"/>
        <end position="150"/>
    </location>
</feature>